<accession>A0A1B1BLX7</accession>
<organism evidence="1 2">
    <name type="scientific">Cryobacterium arcticum</name>
    <dbReference type="NCBI Taxonomy" id="670052"/>
    <lineage>
        <taxon>Bacteria</taxon>
        <taxon>Bacillati</taxon>
        <taxon>Actinomycetota</taxon>
        <taxon>Actinomycetes</taxon>
        <taxon>Micrococcales</taxon>
        <taxon>Microbacteriaceae</taxon>
        <taxon>Cryobacterium</taxon>
    </lineage>
</organism>
<evidence type="ECO:0000313" key="1">
    <source>
        <dbReference type="EMBL" id="ANP73538.1"/>
    </source>
</evidence>
<dbReference type="RefSeq" id="WP_066597033.1">
    <property type="nucleotide sequence ID" value="NZ_CP016282.1"/>
</dbReference>
<keyword evidence="2" id="KW-1185">Reference proteome</keyword>
<dbReference type="KEGG" id="cart:PA27867_2594"/>
<name>A0A1B1BLX7_9MICO</name>
<reference evidence="1 2" key="1">
    <citation type="submission" date="2016-06" db="EMBL/GenBank/DDBJ databases">
        <title>Genome sequencing of Cryobacterium arcticum PAMC 27867.</title>
        <authorList>
            <person name="Lee J."/>
            <person name="Kim O.-S."/>
        </authorList>
    </citation>
    <scope>NUCLEOTIDE SEQUENCE [LARGE SCALE GENOMIC DNA]</scope>
    <source>
        <strain evidence="1 2">PAMC 27867</strain>
    </source>
</reference>
<protein>
    <submittedName>
        <fullName evidence="1">Uncharacterized protein</fullName>
    </submittedName>
</protein>
<dbReference type="EMBL" id="CP016282">
    <property type="protein sequence ID" value="ANP73538.1"/>
    <property type="molecule type" value="Genomic_DNA"/>
</dbReference>
<proteinExistence type="predicted"/>
<sequence>MRPFRFVSAAARPLFDLAESTVLEMFVDTLRITTLEICSERQLSASSWQPLADAFYFHVGYNLDYPVIPQPTLKEMLRSTKIQNVRRTNAAELDAPHRRYIPDLVHNYQLAVSTDSPMLAFLSFYHVAEHWFDEVIQNDIAAKLQSVISSPDFSYKRMKDLRKLIRMVSREIQTRNDELVINEMTALHLTLKLYLDLIDLRAVLDSFDDTLVEHYSHSDVSFSKGDVFDLGSNNHEAVLLALTKRIYKTRNALVHRKNGDRSRFVPFKDDKALEPEVILMRFIAEQIIIKSGTVA</sequence>
<dbReference type="AlphaFoldDB" id="A0A1B1BLX7"/>
<gene>
    <name evidence="1" type="ORF">PA27867_2594</name>
</gene>
<dbReference type="Proteomes" id="UP000092582">
    <property type="component" value="Chromosome 1"/>
</dbReference>
<evidence type="ECO:0000313" key="2">
    <source>
        <dbReference type="Proteomes" id="UP000092582"/>
    </source>
</evidence>